<organism evidence="5 6">
    <name type="scientific">Streptomyces calidiresistens</name>
    <dbReference type="NCBI Taxonomy" id="1485586"/>
    <lineage>
        <taxon>Bacteria</taxon>
        <taxon>Bacillati</taxon>
        <taxon>Actinomycetota</taxon>
        <taxon>Actinomycetes</taxon>
        <taxon>Kitasatosporales</taxon>
        <taxon>Streptomycetaceae</taxon>
        <taxon>Streptomyces</taxon>
    </lineage>
</organism>
<dbReference type="AlphaFoldDB" id="A0A7W3T519"/>
<dbReference type="HAMAP" id="MF_01940">
    <property type="entry name" value="RNA_CPDase"/>
    <property type="match status" value="1"/>
</dbReference>
<evidence type="ECO:0000256" key="1">
    <source>
        <dbReference type="ARBA" id="ARBA00022801"/>
    </source>
</evidence>
<dbReference type="Proteomes" id="UP000530234">
    <property type="component" value="Unassembled WGS sequence"/>
</dbReference>
<name>A0A7W3T519_9ACTN</name>
<feature type="region of interest" description="Disordered" evidence="3">
    <location>
        <begin position="101"/>
        <end position="165"/>
    </location>
</feature>
<feature type="active site" description="Proton donor" evidence="2">
    <location>
        <position position="42"/>
    </location>
</feature>
<evidence type="ECO:0000256" key="3">
    <source>
        <dbReference type="SAM" id="MobiDB-lite"/>
    </source>
</evidence>
<accession>A0A7W3T519</accession>
<comment type="function">
    <text evidence="2">Hydrolyzes RNA 2',3'-cyclic phosphodiester to an RNA 2'-phosphomonoester.</text>
</comment>
<feature type="short sequence motif" description="HXTX 1" evidence="2">
    <location>
        <begin position="42"/>
        <end position="45"/>
    </location>
</feature>
<dbReference type="Gene3D" id="3.90.1140.10">
    <property type="entry name" value="Cyclic phosphodiesterase"/>
    <property type="match status" value="2"/>
</dbReference>
<dbReference type="RefSeq" id="WP_228473915.1">
    <property type="nucleotide sequence ID" value="NZ_VKHS01000355.1"/>
</dbReference>
<feature type="compositionally biased region" description="Low complexity" evidence="3">
    <location>
        <begin position="146"/>
        <end position="158"/>
    </location>
</feature>
<feature type="domain" description="Phosphoesterase HXTX" evidence="4">
    <location>
        <begin position="9"/>
        <end position="89"/>
    </location>
</feature>
<dbReference type="Pfam" id="PF02834">
    <property type="entry name" value="LigT_PEase"/>
    <property type="match status" value="1"/>
</dbReference>
<dbReference type="EC" id="3.1.4.58" evidence="2"/>
<feature type="active site" description="Proton acceptor" evidence="2">
    <location>
        <position position="194"/>
    </location>
</feature>
<evidence type="ECO:0000259" key="4">
    <source>
        <dbReference type="Pfam" id="PF02834"/>
    </source>
</evidence>
<dbReference type="GO" id="GO:0004113">
    <property type="term" value="F:2',3'-cyclic-nucleotide 3'-phosphodiesterase activity"/>
    <property type="evidence" value="ECO:0007669"/>
    <property type="project" value="InterPro"/>
</dbReference>
<keyword evidence="1 2" id="KW-0378">Hydrolase</keyword>
<comment type="similarity">
    <text evidence="2">Belongs to the 2H phosphoesterase superfamily. ThpR family.</text>
</comment>
<dbReference type="InterPro" id="IPR004175">
    <property type="entry name" value="RNA_CPDase"/>
</dbReference>
<feature type="short sequence motif" description="HXTX 2" evidence="2">
    <location>
        <begin position="194"/>
        <end position="197"/>
    </location>
</feature>
<reference evidence="6" key="1">
    <citation type="submission" date="2019-10" db="EMBL/GenBank/DDBJ databases">
        <title>Streptomyces sp. nov., a novel actinobacterium isolated from alkaline environment.</title>
        <authorList>
            <person name="Golinska P."/>
        </authorList>
    </citation>
    <scope>NUCLEOTIDE SEQUENCE [LARGE SCALE GENOMIC DNA]</scope>
    <source>
        <strain evidence="6">DSM 42108</strain>
    </source>
</reference>
<dbReference type="InterPro" id="IPR014051">
    <property type="entry name" value="Phosphoesterase_HXTX"/>
</dbReference>
<comment type="catalytic activity">
    <reaction evidence="2">
        <text>a 3'-end 2',3'-cyclophospho-ribonucleotide-RNA + H2O = a 3'-end 2'-phospho-ribonucleotide-RNA + H(+)</text>
        <dbReference type="Rhea" id="RHEA:11828"/>
        <dbReference type="Rhea" id="RHEA-COMP:10464"/>
        <dbReference type="Rhea" id="RHEA-COMP:17353"/>
        <dbReference type="ChEBI" id="CHEBI:15377"/>
        <dbReference type="ChEBI" id="CHEBI:15378"/>
        <dbReference type="ChEBI" id="CHEBI:83064"/>
        <dbReference type="ChEBI" id="CHEBI:173113"/>
        <dbReference type="EC" id="3.1.4.58"/>
    </reaction>
</comment>
<dbReference type="InterPro" id="IPR009097">
    <property type="entry name" value="Cyclic_Pdiesterase"/>
</dbReference>
<gene>
    <name evidence="5" type="ORF">FOE67_15070</name>
</gene>
<dbReference type="GO" id="GO:0008664">
    <property type="term" value="F:RNA 2',3'-cyclic 3'-phosphodiesterase activity"/>
    <property type="evidence" value="ECO:0007669"/>
    <property type="project" value="UniProtKB-EC"/>
</dbReference>
<dbReference type="PANTHER" id="PTHR35561:SF1">
    <property type="entry name" value="RNA 2',3'-CYCLIC PHOSPHODIESTERASE"/>
    <property type="match status" value="1"/>
</dbReference>
<comment type="caution">
    <text evidence="5">The sequence shown here is derived from an EMBL/GenBank/DDBJ whole genome shotgun (WGS) entry which is preliminary data.</text>
</comment>
<dbReference type="PANTHER" id="PTHR35561">
    <property type="entry name" value="RNA 2',3'-CYCLIC PHOSPHODIESTERASE"/>
    <property type="match status" value="1"/>
</dbReference>
<dbReference type="SUPFAM" id="SSF55144">
    <property type="entry name" value="LigT-like"/>
    <property type="match status" value="2"/>
</dbReference>
<dbReference type="EMBL" id="VKHS01000355">
    <property type="protein sequence ID" value="MBB0230801.1"/>
    <property type="molecule type" value="Genomic_DNA"/>
</dbReference>
<proteinExistence type="inferred from homology"/>
<keyword evidence="6" id="KW-1185">Reference proteome</keyword>
<evidence type="ECO:0000313" key="6">
    <source>
        <dbReference type="Proteomes" id="UP000530234"/>
    </source>
</evidence>
<evidence type="ECO:0000256" key="2">
    <source>
        <dbReference type="HAMAP-Rule" id="MF_01940"/>
    </source>
</evidence>
<evidence type="ECO:0000313" key="5">
    <source>
        <dbReference type="EMBL" id="MBB0230801.1"/>
    </source>
</evidence>
<protein>
    <recommendedName>
        <fullName evidence="2">RNA 2',3'-cyclic phosphodiesterase</fullName>
        <shortName evidence="2">RNA 2',3'-CPDase</shortName>
        <ecNumber evidence="2">3.1.4.58</ecNumber>
    </recommendedName>
</protein>
<sequence>MRLFSALLPPETVLRRVSEVTRELRDLPEAEGLRWTDPAGWHITLAFHGECPEDILPELGERLGRAARRSSPFHLRLAGGGCFGDRVLWLGVVDADPQPVGGTPAAAGVGDDRAEGNGPAADAKGKAGARGRAPGSPTEDASAAQGASEPGSGRPRPGGATGRDRPAVRLAEACRAAGARAGAPHRETAPFRPHLTLARSRGGAGRGMAVLAGIPGNPIGEVWRVDRLVLIRSELPSGAVPGSGPRYTPLLARELGTGRAVEAADARL</sequence>